<sequence length="229" mass="26293">MWTVASNSIHYLLTLWQKLVTSVPYVKATEPHLLERFAPEVTRAYITSRLEMVNEVVVNGLEDPFDDIGMVQQQLEQLSTIARCEYENTCSLLVNLFDQAAKTYQDLMQTVPQSRVEVEIQENRLTWLVYIIGAAIGGCVFLNSNDEQDHMDGELAFRVLQLMNFTDIRLARGGFCKKLDLAILSFFEQFRKTYIGDQVQKTSTVYKRLSDVLGLSEETMVLSVFIRKM</sequence>
<proteinExistence type="inferred from homology"/>
<feature type="signal peptide" evidence="8">
    <location>
        <begin position="1"/>
        <end position="28"/>
    </location>
</feature>
<dbReference type="OrthoDB" id="244158at2759"/>
<evidence type="ECO:0000256" key="8">
    <source>
        <dbReference type="SAM" id="SignalP"/>
    </source>
</evidence>
<evidence type="ECO:0000256" key="7">
    <source>
        <dbReference type="ARBA" id="ARBA00023242"/>
    </source>
</evidence>
<keyword evidence="7" id="KW-0539">Nucleus</keyword>
<dbReference type="GO" id="GO:0006611">
    <property type="term" value="P:protein export from nucleus"/>
    <property type="evidence" value="ECO:0007669"/>
    <property type="project" value="TreeGrafter"/>
</dbReference>
<feature type="chain" id="PRO_5012056542" description="Exportin-7/Ran-binding protein 17 TPR repeats domain-containing protein" evidence="8">
    <location>
        <begin position="29"/>
        <end position="229"/>
    </location>
</feature>
<gene>
    <name evidence="10" type="ORF">BLA29_009500</name>
</gene>
<comment type="similarity">
    <text evidence="3">Belongs to the exportin family.</text>
</comment>
<evidence type="ECO:0000256" key="2">
    <source>
        <dbReference type="ARBA" id="ARBA00004496"/>
    </source>
</evidence>
<accession>A0A1Y3BIS4</accession>
<dbReference type="Pfam" id="PF25795">
    <property type="entry name" value="TPR_XPO7"/>
    <property type="match status" value="1"/>
</dbReference>
<dbReference type="GO" id="GO:0005049">
    <property type="term" value="F:nuclear export signal receptor activity"/>
    <property type="evidence" value="ECO:0007669"/>
    <property type="project" value="InterPro"/>
</dbReference>
<evidence type="ECO:0000256" key="1">
    <source>
        <dbReference type="ARBA" id="ARBA00004123"/>
    </source>
</evidence>
<evidence type="ECO:0000313" key="11">
    <source>
        <dbReference type="Proteomes" id="UP000194236"/>
    </source>
</evidence>
<dbReference type="PANTHER" id="PTHR12596">
    <property type="entry name" value="EXPORTIN 4,7-RELATED"/>
    <property type="match status" value="1"/>
</dbReference>
<dbReference type="InterPro" id="IPR057947">
    <property type="entry name" value="TPR_XPO7/RBP17"/>
</dbReference>
<dbReference type="Proteomes" id="UP000194236">
    <property type="component" value="Unassembled WGS sequence"/>
</dbReference>
<keyword evidence="5" id="KW-0963">Cytoplasm</keyword>
<organism evidence="10 11">
    <name type="scientific">Euroglyphus maynei</name>
    <name type="common">Mayne's house dust mite</name>
    <dbReference type="NCBI Taxonomy" id="6958"/>
    <lineage>
        <taxon>Eukaryota</taxon>
        <taxon>Metazoa</taxon>
        <taxon>Ecdysozoa</taxon>
        <taxon>Arthropoda</taxon>
        <taxon>Chelicerata</taxon>
        <taxon>Arachnida</taxon>
        <taxon>Acari</taxon>
        <taxon>Acariformes</taxon>
        <taxon>Sarcoptiformes</taxon>
        <taxon>Astigmata</taxon>
        <taxon>Psoroptidia</taxon>
        <taxon>Analgoidea</taxon>
        <taxon>Pyroglyphidae</taxon>
        <taxon>Pyroglyphinae</taxon>
        <taxon>Euroglyphus</taxon>
    </lineage>
</organism>
<evidence type="ECO:0000256" key="4">
    <source>
        <dbReference type="ARBA" id="ARBA00022448"/>
    </source>
</evidence>
<evidence type="ECO:0000313" key="10">
    <source>
        <dbReference type="EMBL" id="OTF80829.1"/>
    </source>
</evidence>
<keyword evidence="4" id="KW-0813">Transport</keyword>
<name>A0A1Y3BIS4_EURMA</name>
<comment type="subcellular location">
    <subcellularLocation>
        <location evidence="2">Cytoplasm</location>
    </subcellularLocation>
    <subcellularLocation>
        <location evidence="1">Nucleus</location>
    </subcellularLocation>
</comment>
<evidence type="ECO:0000259" key="9">
    <source>
        <dbReference type="Pfam" id="PF25795"/>
    </source>
</evidence>
<feature type="domain" description="Exportin-7/Ran-binding protein 17 TPR repeats" evidence="9">
    <location>
        <begin position="53"/>
        <end position="229"/>
    </location>
</feature>
<keyword evidence="6" id="KW-0653">Protein transport</keyword>
<evidence type="ECO:0000256" key="3">
    <source>
        <dbReference type="ARBA" id="ARBA00009466"/>
    </source>
</evidence>
<evidence type="ECO:0000256" key="6">
    <source>
        <dbReference type="ARBA" id="ARBA00022927"/>
    </source>
</evidence>
<keyword evidence="8" id="KW-0732">Signal</keyword>
<dbReference type="PANTHER" id="PTHR12596:SF2">
    <property type="entry name" value="EXPORTIN-7 ISOFORM X1"/>
    <property type="match status" value="1"/>
</dbReference>
<keyword evidence="11" id="KW-1185">Reference proteome</keyword>
<dbReference type="GO" id="GO:0005643">
    <property type="term" value="C:nuclear pore"/>
    <property type="evidence" value="ECO:0007669"/>
    <property type="project" value="TreeGrafter"/>
</dbReference>
<protein>
    <recommendedName>
        <fullName evidence="9">Exportin-7/Ran-binding protein 17 TPR repeats domain-containing protein</fullName>
    </recommendedName>
</protein>
<evidence type="ECO:0000256" key="5">
    <source>
        <dbReference type="ARBA" id="ARBA00022490"/>
    </source>
</evidence>
<comment type="caution">
    <text evidence="10">The sequence shown here is derived from an EMBL/GenBank/DDBJ whole genome shotgun (WGS) entry which is preliminary data.</text>
</comment>
<reference evidence="10 11" key="1">
    <citation type="submission" date="2017-03" db="EMBL/GenBank/DDBJ databases">
        <title>Genome Survey of Euroglyphus maynei.</title>
        <authorList>
            <person name="Arlian L.G."/>
            <person name="Morgan M.S."/>
            <person name="Rider S.D."/>
        </authorList>
    </citation>
    <scope>NUCLEOTIDE SEQUENCE [LARGE SCALE GENOMIC DNA]</scope>
    <source>
        <strain evidence="10">Arlian Lab</strain>
        <tissue evidence="10">Whole body</tissue>
    </source>
</reference>
<dbReference type="EMBL" id="MUJZ01016401">
    <property type="protein sequence ID" value="OTF80829.1"/>
    <property type="molecule type" value="Genomic_DNA"/>
</dbReference>
<dbReference type="GO" id="GO:0005737">
    <property type="term" value="C:cytoplasm"/>
    <property type="evidence" value="ECO:0007669"/>
    <property type="project" value="UniProtKB-SubCell"/>
</dbReference>
<dbReference type="AlphaFoldDB" id="A0A1Y3BIS4"/>
<dbReference type="InterPro" id="IPR044189">
    <property type="entry name" value="XPO4/7-like"/>
</dbReference>